<dbReference type="EMBL" id="JAZGQO010000011">
    <property type="protein sequence ID" value="KAK6173992.1"/>
    <property type="molecule type" value="Genomic_DNA"/>
</dbReference>
<protein>
    <submittedName>
        <fullName evidence="8">Uncharacterized protein</fullName>
    </submittedName>
</protein>
<feature type="transmembrane region" description="Helical" evidence="7">
    <location>
        <begin position="499"/>
        <end position="518"/>
    </location>
</feature>
<dbReference type="InterPro" id="IPR010291">
    <property type="entry name" value="Ion_channel_UNC-93"/>
</dbReference>
<dbReference type="PANTHER" id="PTHR19444">
    <property type="entry name" value="UNC-93 RELATED"/>
    <property type="match status" value="1"/>
</dbReference>
<dbReference type="SUPFAM" id="SSF103473">
    <property type="entry name" value="MFS general substrate transporter"/>
    <property type="match status" value="1"/>
</dbReference>
<feature type="transmembrane region" description="Helical" evidence="7">
    <location>
        <begin position="744"/>
        <end position="764"/>
    </location>
</feature>
<organism evidence="8 9">
    <name type="scientific">Patella caerulea</name>
    <name type="common">Rayed Mediterranean limpet</name>
    <dbReference type="NCBI Taxonomy" id="87958"/>
    <lineage>
        <taxon>Eukaryota</taxon>
        <taxon>Metazoa</taxon>
        <taxon>Spiralia</taxon>
        <taxon>Lophotrochozoa</taxon>
        <taxon>Mollusca</taxon>
        <taxon>Gastropoda</taxon>
        <taxon>Patellogastropoda</taxon>
        <taxon>Patelloidea</taxon>
        <taxon>Patellidae</taxon>
        <taxon>Patella</taxon>
    </lineage>
</organism>
<feature type="region of interest" description="Disordered" evidence="6">
    <location>
        <begin position="43"/>
        <end position="71"/>
    </location>
</feature>
<dbReference type="AlphaFoldDB" id="A0AAN8JAX9"/>
<sequence>MVTQTECEACEPKPPNLHALPPDPGYISGYTSLYSPDEVNITSYMPSNDSQLPHVTNQSPQSEETMTSSPNQQEYLYSSELLEDNAKLTHCLDNQQLNINIEQCESNLYAVDMVNGNISSDYKEPNLTFGYTDQVTDQVYYDDNVNGNWNENILASNDNLSQDTSIDYIPSENLSQDSIPYIPSENLSQDSIAYIPLENLSQDSIAYIPLENLSQDSCIGDIPLENLSQDSSIGYIPLENLSQDSSMGNIPLDTFDNAEYMDTVSSVDSGKYLISVSDESETFSYRDISVVTDARDTPNDEPDLQETTSKLDIVTLLDMTALDLEPKIVHDNQEFMDPLIHSVPDISKFGALHHAGSMFLNDHKSSQPLLFPGFGDKDLISDGTSQDHELIKKICNSEDIIPSNKYMRSLLAIGIALAFMNIAIGSVRNLQSSINHEGGVGMISLISSNVMFMIVSVFSSVIVQHVQPKKCFLYSLIPQLLYIICNMYPNIWLMGITSGLQGFSLAILWNAMSTYVTCLARGHSVKHQEDFDLVSSKYFGIICFFWQASMIFGNLIASVVLMTSKDSTTGDGIVPINASNLTYPYSVNNLTNTSSSCHLHMCGSSHCHYYEMPTAETPVTDLTKYILFSVYGVFVIIAVVVTAFWLEPLNKDIVCRSVLSFKIVDTRLKAVFKFLITPQFLFLVPLFLYSSMEVGFATADMLKAFVTCPLGIHMVGYTMVCLGVCASIGSYLTGALNKLVGRTAILCFASVVNLGLLLFMALWKPDPAQLYVYFLLMGGWGLADGIWLSQTTALVGVLFPDNYEEGYTGLRIVQGLGITISFSYAQGFCMMTKIYILAVACVVAMLGYFLSEFYRTRYIPRIKNLDIDIV</sequence>
<evidence type="ECO:0000313" key="8">
    <source>
        <dbReference type="EMBL" id="KAK6173992.1"/>
    </source>
</evidence>
<feature type="transmembrane region" description="Helical" evidence="7">
    <location>
        <begin position="710"/>
        <end position="732"/>
    </location>
</feature>
<evidence type="ECO:0000313" key="9">
    <source>
        <dbReference type="Proteomes" id="UP001347796"/>
    </source>
</evidence>
<evidence type="ECO:0000256" key="1">
    <source>
        <dbReference type="ARBA" id="ARBA00004141"/>
    </source>
</evidence>
<accession>A0AAN8JAX9</accession>
<dbReference type="Proteomes" id="UP001347796">
    <property type="component" value="Unassembled WGS sequence"/>
</dbReference>
<keyword evidence="4 7" id="KW-1133">Transmembrane helix</keyword>
<name>A0AAN8JAX9_PATCE</name>
<feature type="transmembrane region" description="Helical" evidence="7">
    <location>
        <begin position="538"/>
        <end position="561"/>
    </location>
</feature>
<feature type="transmembrane region" description="Helical" evidence="7">
    <location>
        <begin position="410"/>
        <end position="427"/>
    </location>
</feature>
<gene>
    <name evidence="8" type="ORF">SNE40_017352</name>
</gene>
<dbReference type="InterPro" id="IPR051951">
    <property type="entry name" value="UNC-93_regulatory"/>
</dbReference>
<feature type="transmembrane region" description="Helical" evidence="7">
    <location>
        <begin position="670"/>
        <end position="690"/>
    </location>
</feature>
<evidence type="ECO:0000256" key="6">
    <source>
        <dbReference type="SAM" id="MobiDB-lite"/>
    </source>
</evidence>
<dbReference type="Pfam" id="PF05978">
    <property type="entry name" value="UNC-93"/>
    <property type="match status" value="1"/>
</dbReference>
<comment type="similarity">
    <text evidence="2">Belongs to the unc-93 family.</text>
</comment>
<evidence type="ECO:0000256" key="2">
    <source>
        <dbReference type="ARBA" id="ARBA00009172"/>
    </source>
</evidence>
<reference evidence="8 9" key="1">
    <citation type="submission" date="2024-01" db="EMBL/GenBank/DDBJ databases">
        <title>The genome of the rayed Mediterranean limpet Patella caerulea (Linnaeus, 1758).</title>
        <authorList>
            <person name="Anh-Thu Weber A."/>
            <person name="Halstead-Nussloch G."/>
        </authorList>
    </citation>
    <scope>NUCLEOTIDE SEQUENCE [LARGE SCALE GENOMIC DNA]</scope>
    <source>
        <strain evidence="8">AATW-2023a</strain>
        <tissue evidence="8">Whole specimen</tissue>
    </source>
</reference>
<comment type="subcellular location">
    <subcellularLocation>
        <location evidence="1">Membrane</location>
        <topology evidence="1">Multi-pass membrane protein</topology>
    </subcellularLocation>
</comment>
<dbReference type="GO" id="GO:0016020">
    <property type="term" value="C:membrane"/>
    <property type="evidence" value="ECO:0007669"/>
    <property type="project" value="UniProtKB-SubCell"/>
</dbReference>
<feature type="transmembrane region" description="Helical" evidence="7">
    <location>
        <begin position="439"/>
        <end position="459"/>
    </location>
</feature>
<keyword evidence="5 7" id="KW-0472">Membrane</keyword>
<evidence type="ECO:0000256" key="7">
    <source>
        <dbReference type="SAM" id="Phobius"/>
    </source>
</evidence>
<feature type="transmembrane region" description="Helical" evidence="7">
    <location>
        <begin position="834"/>
        <end position="854"/>
    </location>
</feature>
<keyword evidence="9" id="KW-1185">Reference proteome</keyword>
<feature type="transmembrane region" description="Helical" evidence="7">
    <location>
        <begin position="809"/>
        <end position="828"/>
    </location>
</feature>
<feature type="transmembrane region" description="Helical" evidence="7">
    <location>
        <begin position="471"/>
        <end position="493"/>
    </location>
</feature>
<dbReference type="Gene3D" id="1.20.1250.20">
    <property type="entry name" value="MFS general substrate transporter like domains"/>
    <property type="match status" value="1"/>
</dbReference>
<dbReference type="InterPro" id="IPR036259">
    <property type="entry name" value="MFS_trans_sf"/>
</dbReference>
<comment type="caution">
    <text evidence="8">The sequence shown here is derived from an EMBL/GenBank/DDBJ whole genome shotgun (WGS) entry which is preliminary data.</text>
</comment>
<evidence type="ECO:0000256" key="4">
    <source>
        <dbReference type="ARBA" id="ARBA00022989"/>
    </source>
</evidence>
<dbReference type="PANTHER" id="PTHR19444:SF13">
    <property type="entry name" value="PROTEIN UNC-93 HOMOLOG A"/>
    <property type="match status" value="1"/>
</dbReference>
<keyword evidence="3 7" id="KW-0812">Transmembrane</keyword>
<evidence type="ECO:0000256" key="3">
    <source>
        <dbReference type="ARBA" id="ARBA00022692"/>
    </source>
</evidence>
<feature type="region of interest" description="Disordered" evidence="6">
    <location>
        <begin position="1"/>
        <end position="22"/>
    </location>
</feature>
<feature type="transmembrane region" description="Helical" evidence="7">
    <location>
        <begin position="625"/>
        <end position="646"/>
    </location>
</feature>
<evidence type="ECO:0000256" key="5">
    <source>
        <dbReference type="ARBA" id="ARBA00023136"/>
    </source>
</evidence>
<proteinExistence type="inferred from homology"/>